<dbReference type="PANTHER" id="PTHR11571">
    <property type="entry name" value="GLUTATHIONE S-TRANSFERASE"/>
    <property type="match status" value="1"/>
</dbReference>
<organism evidence="2">
    <name type="scientific">Caenorhabditis elegans</name>
    <dbReference type="NCBI Taxonomy" id="6239"/>
    <lineage>
        <taxon>Eukaryota</taxon>
        <taxon>Metazoa</taxon>
        <taxon>Ecdysozoa</taxon>
        <taxon>Nematoda</taxon>
        <taxon>Chromadorea</taxon>
        <taxon>Rhabditida</taxon>
        <taxon>Rhabditina</taxon>
        <taxon>Rhabditomorpha</taxon>
        <taxon>Rhabditoidea</taxon>
        <taxon>Rhabditidae</taxon>
        <taxon>Peloderinae</taxon>
        <taxon>Caenorhabditis</taxon>
    </lineage>
</organism>
<dbReference type="CDD" id="cd03039">
    <property type="entry name" value="GST_N_Sigma_like"/>
    <property type="match status" value="1"/>
</dbReference>
<keyword evidence="3" id="KW-1267">Proteomics identification</keyword>
<protein>
    <submittedName>
        <fullName evidence="2">GST N-terminal domain-containing protein</fullName>
    </submittedName>
</protein>
<dbReference type="GO" id="GO:0004364">
    <property type="term" value="F:glutathione transferase activity"/>
    <property type="evidence" value="ECO:0007669"/>
    <property type="project" value="UniProtKB-ARBA"/>
</dbReference>
<sequence>MVSYKLTYFNGRGAGEVSRQIFAYAGQQYEDNRVTQEQWPALKETPEISKSCN</sequence>
<reference evidence="2" key="2">
    <citation type="submission" date="2003-03" db="EMBL/GenBank/DDBJ databases">
        <authorList>
            <person name="Sulson J.E."/>
            <person name="Waterston R."/>
        </authorList>
    </citation>
    <scope>NUCLEOTIDE SEQUENCE</scope>
    <source>
        <strain evidence="2">Bristol N2</strain>
    </source>
</reference>
<accession>G3MTY0</accession>
<feature type="domain" description="GST N-terminal" evidence="1">
    <location>
        <begin position="2"/>
        <end position="53"/>
    </location>
</feature>
<reference evidence="2" key="1">
    <citation type="journal article" date="1998" name="Science, e1252229">
        <title>Genome sequence of the nematode C. elegans: a platform for investigating biology.</title>
        <authorList>
            <consortium name="The C. elegans sequencing consortium"/>
            <person name="Sulson J.E."/>
            <person name="Waterston R."/>
        </authorList>
    </citation>
    <scope>NUCLEOTIDE SEQUENCE</scope>
    <source>
        <strain evidence="2">Bristol N2</strain>
    </source>
</reference>
<dbReference type="ExpressionAtlas" id="G3MTY0">
    <property type="expression patterns" value="baseline and differential"/>
</dbReference>
<dbReference type="HOGENOM" id="CLU_209347_0_0_1"/>
<dbReference type="SUPFAM" id="SSF52833">
    <property type="entry name" value="Thioredoxin-like"/>
    <property type="match status" value="1"/>
</dbReference>
<evidence type="ECO:0000313" key="2">
    <source>
        <dbReference type="EMBL" id="CCD31110.1"/>
    </source>
</evidence>
<dbReference type="PeptideAtlas" id="G3MTY0"/>
<proteinExistence type="evidence at protein level"/>
<name>G3MTY0_CAEEL</name>
<evidence type="ECO:0007829" key="3">
    <source>
        <dbReference type="PeptideAtlas" id="G3MTY0"/>
    </source>
</evidence>
<dbReference type="SMR" id="G3MTY0"/>
<reference evidence="2" key="3">
    <citation type="submission" date="2020-10" db="EMBL/GenBank/DDBJ databases">
        <authorList>
            <consortium name="WormBase Consortium"/>
            <person name="WormBase"/>
        </authorList>
    </citation>
    <scope>NUCLEOTIDE SEQUENCE</scope>
    <source>
        <strain evidence="2">Bristol N2</strain>
    </source>
</reference>
<dbReference type="InterPro" id="IPR036249">
    <property type="entry name" value="Thioredoxin-like_sf"/>
</dbReference>
<dbReference type="EMBL" id="BX284602">
    <property type="protein sequence ID" value="CCD31110.1"/>
    <property type="molecule type" value="Genomic_DNA"/>
</dbReference>
<dbReference type="InterPro" id="IPR050213">
    <property type="entry name" value="GST_superfamily"/>
</dbReference>
<dbReference type="InterPro" id="IPR004045">
    <property type="entry name" value="Glutathione_S-Trfase_N"/>
</dbReference>
<dbReference type="OrthoDB" id="414243at2759"/>
<gene>
    <name evidence="2" type="primary">gst-5</name>
    <name evidence="2" type="ORF">CELE_R03D7.6</name>
</gene>
<dbReference type="AlphaFoldDB" id="G3MTY0"/>
<evidence type="ECO:0000259" key="1">
    <source>
        <dbReference type="PROSITE" id="PS50404"/>
    </source>
</evidence>
<dbReference type="Gene3D" id="1.20.1050.130">
    <property type="match status" value="1"/>
</dbReference>
<dbReference type="PROSITE" id="PS50404">
    <property type="entry name" value="GST_NTER"/>
    <property type="match status" value="1"/>
</dbReference>
<dbReference type="PANTHER" id="PTHR11571:SF132">
    <property type="entry name" value="GLUTATHIONE TRANSFERASE-RELATED"/>
    <property type="match status" value="1"/>
</dbReference>